<protein>
    <submittedName>
        <fullName evidence="2">DNA pol B 2 domain-containing protein</fullName>
    </submittedName>
</protein>
<dbReference type="AlphaFoldDB" id="A0A6G0X7A5"/>
<accession>A0A6G0X7A5</accession>
<organism evidence="2 3">
    <name type="scientific">Aphis craccivora</name>
    <name type="common">Cowpea aphid</name>
    <dbReference type="NCBI Taxonomy" id="307492"/>
    <lineage>
        <taxon>Eukaryota</taxon>
        <taxon>Metazoa</taxon>
        <taxon>Ecdysozoa</taxon>
        <taxon>Arthropoda</taxon>
        <taxon>Hexapoda</taxon>
        <taxon>Insecta</taxon>
        <taxon>Pterygota</taxon>
        <taxon>Neoptera</taxon>
        <taxon>Paraneoptera</taxon>
        <taxon>Hemiptera</taxon>
        <taxon>Sternorrhyncha</taxon>
        <taxon>Aphidomorpha</taxon>
        <taxon>Aphidoidea</taxon>
        <taxon>Aphididae</taxon>
        <taxon>Aphidini</taxon>
        <taxon>Aphis</taxon>
        <taxon>Aphis</taxon>
    </lineage>
</organism>
<dbReference type="SUPFAM" id="SSF56672">
    <property type="entry name" value="DNA/RNA polymerases"/>
    <property type="match status" value="1"/>
</dbReference>
<name>A0A6G0X7A5_APHCR</name>
<dbReference type="PANTHER" id="PTHR31511:SF12">
    <property type="entry name" value="RHO TERMINATION FACTOR N-TERMINAL DOMAIN-CONTAINING PROTEIN"/>
    <property type="match status" value="1"/>
</dbReference>
<evidence type="ECO:0000256" key="1">
    <source>
        <dbReference type="SAM" id="MobiDB-lite"/>
    </source>
</evidence>
<gene>
    <name evidence="2" type="ORF">FWK35_00016876</name>
</gene>
<feature type="region of interest" description="Disordered" evidence="1">
    <location>
        <begin position="229"/>
        <end position="254"/>
    </location>
</feature>
<dbReference type="Proteomes" id="UP000478052">
    <property type="component" value="Unassembled WGS sequence"/>
</dbReference>
<sequence>MVNTPGFIELDSALDRTVVWYYRGNTENCASYPAFLDSIKLDWRACTHIGDCQPRTELRKLVNKPTFKHVTTYTETLAAVSLQKSEVHFSKPIYVGFAVLEISKELMYDYHYNVMRRHYNDSIRLMYMDTDSLVYRVNTDDFYKDLVDNPAVLERMDSSNLPVTHPYYVGTRKKIPVFFKDETAGRTMYEFIALNAKSYAYKIEGDESLLPRGFERMWFESHDRCLFEDDDAGDGDESEELSTDDDDFDDGDFGDDDEWKDVEMRRRARLMARSVVDTIHGNAAAASATAIASVKFTPIPLPTYTPYTPYRKNVSIRSFEHRVKMIKTMKMTLNRFDDKRVVADDRIRTRAYGHYALRA</sequence>
<dbReference type="Gene3D" id="3.90.1600.10">
    <property type="entry name" value="Palm domain of DNA polymerase"/>
    <property type="match status" value="1"/>
</dbReference>
<dbReference type="EMBL" id="VUJU01008080">
    <property type="protein sequence ID" value="KAF0735906.1"/>
    <property type="molecule type" value="Genomic_DNA"/>
</dbReference>
<comment type="caution">
    <text evidence="2">The sequence shown here is derived from an EMBL/GenBank/DDBJ whole genome shotgun (WGS) entry which is preliminary data.</text>
</comment>
<reference evidence="2 3" key="1">
    <citation type="submission" date="2019-08" db="EMBL/GenBank/DDBJ databases">
        <title>Whole genome of Aphis craccivora.</title>
        <authorList>
            <person name="Voronova N.V."/>
            <person name="Shulinski R.S."/>
            <person name="Bandarenka Y.V."/>
            <person name="Zhorov D.G."/>
            <person name="Warner D."/>
        </authorList>
    </citation>
    <scope>NUCLEOTIDE SEQUENCE [LARGE SCALE GENOMIC DNA]</scope>
    <source>
        <strain evidence="2">180601</strain>
        <tissue evidence="2">Whole Body</tissue>
    </source>
</reference>
<proteinExistence type="predicted"/>
<dbReference type="PANTHER" id="PTHR31511">
    <property type="entry name" value="PROTEIN CBG23764"/>
    <property type="match status" value="1"/>
</dbReference>
<dbReference type="GO" id="GO:0071897">
    <property type="term" value="P:DNA biosynthetic process"/>
    <property type="evidence" value="ECO:0007669"/>
    <property type="project" value="UniProtKB-ARBA"/>
</dbReference>
<evidence type="ECO:0000313" key="3">
    <source>
        <dbReference type="Proteomes" id="UP000478052"/>
    </source>
</evidence>
<dbReference type="InterPro" id="IPR023211">
    <property type="entry name" value="DNA_pol_palm_dom_sf"/>
</dbReference>
<dbReference type="InterPro" id="IPR043502">
    <property type="entry name" value="DNA/RNA_pol_sf"/>
</dbReference>
<keyword evidence="3" id="KW-1185">Reference proteome</keyword>
<dbReference type="OrthoDB" id="6615890at2759"/>
<evidence type="ECO:0000313" key="2">
    <source>
        <dbReference type="EMBL" id="KAF0735906.1"/>
    </source>
</evidence>